<dbReference type="AlphaFoldDB" id="A0A9D4VB45"/>
<dbReference type="InterPro" id="IPR006689">
    <property type="entry name" value="Small_GTPase_ARF/SAR"/>
</dbReference>
<evidence type="ECO:0000256" key="5">
    <source>
        <dbReference type="ARBA" id="ARBA00023134"/>
    </source>
</evidence>
<organism evidence="11 12">
    <name type="scientific">Adiantum capillus-veneris</name>
    <name type="common">Maidenhair fern</name>
    <dbReference type="NCBI Taxonomy" id="13818"/>
    <lineage>
        <taxon>Eukaryota</taxon>
        <taxon>Viridiplantae</taxon>
        <taxon>Streptophyta</taxon>
        <taxon>Embryophyta</taxon>
        <taxon>Tracheophyta</taxon>
        <taxon>Polypodiopsida</taxon>
        <taxon>Polypodiidae</taxon>
        <taxon>Polypodiales</taxon>
        <taxon>Pteridineae</taxon>
        <taxon>Pteridaceae</taxon>
        <taxon>Vittarioideae</taxon>
        <taxon>Adiantum</taxon>
    </lineage>
</organism>
<evidence type="ECO:0000256" key="9">
    <source>
        <dbReference type="PIRSR" id="PIRSR606689-2"/>
    </source>
</evidence>
<feature type="binding site" evidence="9">
    <location>
        <position position="47"/>
    </location>
    <ligand>
        <name>Mg(2+)</name>
        <dbReference type="ChEBI" id="CHEBI:18420"/>
    </ligand>
</feature>
<keyword evidence="6" id="KW-0449">Lipoprotein</keyword>
<dbReference type="SMART" id="SM00177">
    <property type="entry name" value="ARF"/>
    <property type="match status" value="1"/>
</dbReference>
<keyword evidence="2" id="KW-0934">Plastid</keyword>
<dbReference type="PANTHER" id="PTHR45697">
    <property type="entry name" value="ADP-RIBOSYLATION FACTOR-LIKE PROTEIN 2-RELATED"/>
    <property type="match status" value="1"/>
</dbReference>
<dbReference type="Pfam" id="PF00025">
    <property type="entry name" value="Arf"/>
    <property type="match status" value="1"/>
</dbReference>
<dbReference type="InterPro" id="IPR005225">
    <property type="entry name" value="Small_GTP-bd"/>
</dbReference>
<evidence type="ECO:0000256" key="4">
    <source>
        <dbReference type="ARBA" id="ARBA00022741"/>
    </source>
</evidence>
<dbReference type="FunFam" id="3.40.50.300:FF:000393">
    <property type="entry name" value="ADP-ribosylation factor-like 2, arl2"/>
    <property type="match status" value="1"/>
</dbReference>
<protein>
    <recommendedName>
        <fullName evidence="7">ADP-ribosylation factor-like protein 2</fullName>
    </recommendedName>
</protein>
<dbReference type="Proteomes" id="UP000886520">
    <property type="component" value="Chromosome 3"/>
</dbReference>
<keyword evidence="3" id="KW-0519">Myristate</keyword>
<evidence type="ECO:0000256" key="8">
    <source>
        <dbReference type="PIRSR" id="PIRSR606689-1"/>
    </source>
</evidence>
<dbReference type="EMBL" id="JABFUD020000002">
    <property type="protein sequence ID" value="KAI5082993.1"/>
    <property type="molecule type" value="Genomic_DNA"/>
</dbReference>
<dbReference type="GO" id="GO:0003924">
    <property type="term" value="F:GTPase activity"/>
    <property type="evidence" value="ECO:0007669"/>
    <property type="project" value="InterPro"/>
</dbReference>
<evidence type="ECO:0000256" key="10">
    <source>
        <dbReference type="RuleBase" id="RU003925"/>
    </source>
</evidence>
<dbReference type="Gene3D" id="3.40.50.300">
    <property type="entry name" value="P-loop containing nucleotide triphosphate hydrolases"/>
    <property type="match status" value="1"/>
</dbReference>
<accession>A0A9D4VB45</accession>
<keyword evidence="12" id="KW-1185">Reference proteome</keyword>
<keyword evidence="2" id="KW-0150">Chloroplast</keyword>
<feature type="binding site" evidence="8">
    <location>
        <begin position="23"/>
        <end position="30"/>
    </location>
    <ligand>
        <name>GTP</name>
        <dbReference type="ChEBI" id="CHEBI:37565"/>
    </ligand>
</feature>
<dbReference type="InterPro" id="IPR027417">
    <property type="entry name" value="P-loop_NTPase"/>
</dbReference>
<evidence type="ECO:0000256" key="3">
    <source>
        <dbReference type="ARBA" id="ARBA00022707"/>
    </source>
</evidence>
<comment type="similarity">
    <text evidence="1 10">Belongs to the small GTPase superfamily. Arf family.</text>
</comment>
<name>A0A9D4VB45_ADICA</name>
<feature type="binding site" evidence="9">
    <location>
        <position position="30"/>
    </location>
    <ligand>
        <name>Mg(2+)</name>
        <dbReference type="ChEBI" id="CHEBI:18420"/>
    </ligand>
</feature>
<evidence type="ECO:0000313" key="12">
    <source>
        <dbReference type="Proteomes" id="UP000886520"/>
    </source>
</evidence>
<keyword evidence="4 8" id="KW-0547">Nucleotide-binding</keyword>
<dbReference type="SUPFAM" id="SSF52540">
    <property type="entry name" value="P-loop containing nucleoside triphosphate hydrolases"/>
    <property type="match status" value="1"/>
</dbReference>
<keyword evidence="9" id="KW-0460">Magnesium</keyword>
<dbReference type="PROSITE" id="PS51417">
    <property type="entry name" value="ARF"/>
    <property type="match status" value="1"/>
</dbReference>
<gene>
    <name evidence="11" type="ORF">GOP47_0002736</name>
</gene>
<reference evidence="11" key="1">
    <citation type="submission" date="2021-01" db="EMBL/GenBank/DDBJ databases">
        <title>Adiantum capillus-veneris genome.</title>
        <authorList>
            <person name="Fang Y."/>
            <person name="Liao Q."/>
        </authorList>
    </citation>
    <scope>NUCLEOTIDE SEQUENCE</scope>
    <source>
        <strain evidence="11">H3</strain>
        <tissue evidence="11">Leaf</tissue>
    </source>
</reference>
<dbReference type="NCBIfam" id="TIGR00231">
    <property type="entry name" value="small_GTP"/>
    <property type="match status" value="1"/>
</dbReference>
<dbReference type="SMART" id="SM00178">
    <property type="entry name" value="SAR"/>
    <property type="match status" value="1"/>
</dbReference>
<dbReference type="OrthoDB" id="2011769at2759"/>
<evidence type="ECO:0000256" key="6">
    <source>
        <dbReference type="ARBA" id="ARBA00023288"/>
    </source>
</evidence>
<feature type="binding site" evidence="8">
    <location>
        <begin position="125"/>
        <end position="128"/>
    </location>
    <ligand>
        <name>GTP</name>
        <dbReference type="ChEBI" id="CHEBI:37565"/>
    </ligand>
</feature>
<evidence type="ECO:0000256" key="2">
    <source>
        <dbReference type="ARBA" id="ARBA00022528"/>
    </source>
</evidence>
<evidence type="ECO:0000256" key="1">
    <source>
        <dbReference type="ARBA" id="ARBA00010290"/>
    </source>
</evidence>
<dbReference type="GO" id="GO:0046872">
    <property type="term" value="F:metal ion binding"/>
    <property type="evidence" value="ECO:0007669"/>
    <property type="project" value="UniProtKB-KW"/>
</dbReference>
<comment type="caution">
    <text evidence="11">The sequence shown here is derived from an EMBL/GenBank/DDBJ whole genome shotgun (WGS) entry which is preliminary data.</text>
</comment>
<sequence>MGLLSIIRKVKKKEKEMRILMVGLDNAGKTTIVKRINGEDTSGISPTLGFNIKTMQYKSFRLNIWDVGGQKTLRSYWRNYYEQTDGLVWVVDSSDLRRLDDCRAELHNLLKEERLSGASLLVLANKQDIRGALKPAEIAKVLNLEAMDNSRHWQIVGCSAVTGEGLLFGFDWLVSDIASRIYVLE</sequence>
<dbReference type="GO" id="GO:0005525">
    <property type="term" value="F:GTP binding"/>
    <property type="evidence" value="ECO:0007669"/>
    <property type="project" value="UniProtKB-KW"/>
</dbReference>
<dbReference type="InterPro" id="IPR045873">
    <property type="entry name" value="Arl2"/>
</dbReference>
<keyword evidence="5 8" id="KW-0342">GTP-binding</keyword>
<feature type="binding site" evidence="8">
    <location>
        <position position="69"/>
    </location>
    <ligand>
        <name>GTP</name>
        <dbReference type="ChEBI" id="CHEBI:37565"/>
    </ligand>
</feature>
<dbReference type="InterPro" id="IPR044612">
    <property type="entry name" value="ARL2/3"/>
</dbReference>
<dbReference type="PRINTS" id="PR00328">
    <property type="entry name" value="SAR1GTPBP"/>
</dbReference>
<proteinExistence type="inferred from homology"/>
<dbReference type="SMART" id="SM00175">
    <property type="entry name" value="RAB"/>
    <property type="match status" value="1"/>
</dbReference>
<dbReference type="CDD" id="cd04154">
    <property type="entry name" value="Arl2"/>
    <property type="match status" value="1"/>
</dbReference>
<evidence type="ECO:0000313" key="11">
    <source>
        <dbReference type="EMBL" id="KAI5082993.1"/>
    </source>
</evidence>
<keyword evidence="9" id="KW-0479">Metal-binding</keyword>
<evidence type="ECO:0000256" key="7">
    <source>
        <dbReference type="ARBA" id="ARBA00026198"/>
    </source>
</evidence>